<dbReference type="Proteomes" id="UP000674416">
    <property type="component" value="Unassembled WGS sequence"/>
</dbReference>
<evidence type="ECO:0000313" key="3">
    <source>
        <dbReference type="Proteomes" id="UP000674416"/>
    </source>
</evidence>
<dbReference type="InterPro" id="IPR043998">
    <property type="entry name" value="Put_Metallopep"/>
</dbReference>
<comment type="caution">
    <text evidence="2">The sequence shown here is derived from an EMBL/GenBank/DDBJ whole genome shotgun (WGS) entry which is preliminary data.</text>
</comment>
<keyword evidence="3" id="KW-1185">Reference proteome</keyword>
<accession>A0ABS4D1I4</accession>
<evidence type="ECO:0000313" key="2">
    <source>
        <dbReference type="EMBL" id="MBP1083488.1"/>
    </source>
</evidence>
<protein>
    <recommendedName>
        <fullName evidence="1">Putative phage metallopeptidase domain-containing protein</fullName>
    </recommendedName>
</protein>
<evidence type="ECO:0000259" key="1">
    <source>
        <dbReference type="Pfam" id="PF18894"/>
    </source>
</evidence>
<feature type="domain" description="Putative phage metallopeptidase" evidence="1">
    <location>
        <begin position="13"/>
        <end position="104"/>
    </location>
</feature>
<gene>
    <name evidence="2" type="ORF">JOC74_004016</name>
</gene>
<organism evidence="2 3">
    <name type="scientific">Bacillus capparidis</name>
    <dbReference type="NCBI Taxonomy" id="1840411"/>
    <lineage>
        <taxon>Bacteria</taxon>
        <taxon>Bacillati</taxon>
        <taxon>Bacillota</taxon>
        <taxon>Bacilli</taxon>
        <taxon>Bacillales</taxon>
        <taxon>Bacillaceae</taxon>
        <taxon>Bacillus</taxon>
    </lineage>
</organism>
<dbReference type="RefSeq" id="WP_312883848.1">
    <property type="nucleotide sequence ID" value="NZ_JAFDST010000006.1"/>
</dbReference>
<proteinExistence type="predicted"/>
<sequence length="130" mass="15630">MGRESKKCTTFERHMTDYMLFLFINKEAWKLFSSEQREELVDHELCHFSRTSWEEPDPKIEGKWITVYGTVDDPDSWSIREHDVEEFSDIIDRHGLWETGIEQFAAAVREAEHQMNFEDVNRETKMQRVK</sequence>
<dbReference type="Pfam" id="PF18894">
    <property type="entry name" value="PhageMetallopep"/>
    <property type="match status" value="1"/>
</dbReference>
<reference evidence="2 3" key="1">
    <citation type="submission" date="2021-01" db="EMBL/GenBank/DDBJ databases">
        <title>Genomic Encyclopedia of Type Strains, Phase IV (KMG-IV): sequencing the most valuable type-strain genomes for metagenomic binning, comparative biology and taxonomic classification.</title>
        <authorList>
            <person name="Goeker M."/>
        </authorList>
    </citation>
    <scope>NUCLEOTIDE SEQUENCE [LARGE SCALE GENOMIC DNA]</scope>
    <source>
        <strain evidence="2 3">DSM 103394</strain>
    </source>
</reference>
<name>A0ABS4D1I4_9BACI</name>
<dbReference type="EMBL" id="JAFDST010000006">
    <property type="protein sequence ID" value="MBP1083488.1"/>
    <property type="molecule type" value="Genomic_DNA"/>
</dbReference>